<organism evidence="3 4">
    <name type="scientific">Tindallia magadiensis</name>
    <dbReference type="NCBI Taxonomy" id="69895"/>
    <lineage>
        <taxon>Bacteria</taxon>
        <taxon>Bacillati</taxon>
        <taxon>Bacillota</taxon>
        <taxon>Clostridia</taxon>
        <taxon>Peptostreptococcales</taxon>
        <taxon>Tindalliaceae</taxon>
        <taxon>Tindallia</taxon>
    </lineage>
</organism>
<protein>
    <submittedName>
        <fullName evidence="3">Copper amine oxidase N-terminal domain-containing protein</fullName>
    </submittedName>
</protein>
<dbReference type="InterPro" id="IPR036582">
    <property type="entry name" value="Mao_N_sf"/>
</dbReference>
<name>A0A1I3D5Q1_9FIRM</name>
<dbReference type="STRING" id="69895.SAMN05192551_103162"/>
<dbReference type="InterPro" id="IPR012854">
    <property type="entry name" value="Cu_amine_oxidase-like_N"/>
</dbReference>
<dbReference type="Proteomes" id="UP000199287">
    <property type="component" value="Unassembled WGS sequence"/>
</dbReference>
<dbReference type="Pfam" id="PF07833">
    <property type="entry name" value="Cu_amine_oxidN1"/>
    <property type="match status" value="1"/>
</dbReference>
<reference evidence="4" key="1">
    <citation type="submission" date="2016-10" db="EMBL/GenBank/DDBJ databases">
        <authorList>
            <person name="Varghese N."/>
            <person name="Submissions S."/>
        </authorList>
    </citation>
    <scope>NUCLEOTIDE SEQUENCE [LARGE SCALE GENOMIC DNA]</scope>
    <source>
        <strain evidence="4">Z-7934</strain>
    </source>
</reference>
<keyword evidence="1" id="KW-0732">Signal</keyword>
<gene>
    <name evidence="3" type="ORF">SAMN05192551_103162</name>
</gene>
<dbReference type="SUPFAM" id="SSF55383">
    <property type="entry name" value="Copper amine oxidase, domain N"/>
    <property type="match status" value="1"/>
</dbReference>
<proteinExistence type="predicted"/>
<feature type="chain" id="PRO_5011716154" evidence="1">
    <location>
        <begin position="27"/>
        <end position="342"/>
    </location>
</feature>
<evidence type="ECO:0000259" key="2">
    <source>
        <dbReference type="Pfam" id="PF07833"/>
    </source>
</evidence>
<feature type="signal peptide" evidence="1">
    <location>
        <begin position="1"/>
        <end position="26"/>
    </location>
</feature>
<dbReference type="Gene3D" id="3.30.457.10">
    <property type="entry name" value="Copper amine oxidase-like, N-terminal domain"/>
    <property type="match status" value="1"/>
</dbReference>
<keyword evidence="4" id="KW-1185">Reference proteome</keyword>
<evidence type="ECO:0000256" key="1">
    <source>
        <dbReference type="SAM" id="SignalP"/>
    </source>
</evidence>
<evidence type="ECO:0000313" key="3">
    <source>
        <dbReference type="EMBL" id="SFH82060.1"/>
    </source>
</evidence>
<feature type="domain" description="Copper amine oxidase-like N-terminal" evidence="2">
    <location>
        <begin position="38"/>
        <end position="141"/>
    </location>
</feature>
<dbReference type="RefSeq" id="WP_177208824.1">
    <property type="nucleotide sequence ID" value="NZ_FOQA01000003.1"/>
</dbReference>
<dbReference type="EMBL" id="FOQA01000003">
    <property type="protein sequence ID" value="SFH82060.1"/>
    <property type="molecule type" value="Genomic_DNA"/>
</dbReference>
<accession>A0A1I3D5Q1</accession>
<evidence type="ECO:0000313" key="4">
    <source>
        <dbReference type="Proteomes" id="UP000199287"/>
    </source>
</evidence>
<sequence length="342" mass="39692">MNKGKRILLLLLVMIMVVLSPSNAFAERSPERTIKIWINDFYVMSDVYPFLEDNRTYVPLRFIAEELGYQVVWDGANRQVIISQDNTTMNLIIDSNIVFVNGDTLMLDAPARIRHGRTFVPLRAIAELFGEAISFDPDTKIAAIGEGFDSSEYYPIKYYLESKDPFITNFRVNFDTYHVRYSDGRIVELNSDQDILKLIDVEAEQYQEPDFVSAVPEDKQLYDRLYIAPLEDDPFVGSWYGIISTVGTSDYYDVYAYVEKESDGRYLFTRRSIKDNGSELITHAYGRYDSEKGVMRTNRSHSTSYASGDFSRNWFTNPATFIVKDFDYLQDADDEKRYLRKY</sequence>
<dbReference type="AlphaFoldDB" id="A0A1I3D5Q1"/>